<feature type="binding site" evidence="7">
    <location>
        <position position="242"/>
    </location>
    <ligand>
        <name>substrate</name>
    </ligand>
</feature>
<evidence type="ECO:0000256" key="7">
    <source>
        <dbReference type="HAMAP-Rule" id="MF_00313"/>
    </source>
</evidence>
<evidence type="ECO:0000256" key="2">
    <source>
        <dbReference type="ARBA" id="ARBA00011881"/>
    </source>
</evidence>
<dbReference type="PANTHER" id="PTHR12544">
    <property type="entry name" value="GLUTAMINASE"/>
    <property type="match status" value="1"/>
</dbReference>
<dbReference type="HAMAP" id="MF_00313">
    <property type="entry name" value="Glutaminase"/>
    <property type="match status" value="1"/>
</dbReference>
<name>A0A1A9GJJ4_9ACTN</name>
<dbReference type="Gene3D" id="3.30.750.24">
    <property type="entry name" value="STAS domain"/>
    <property type="match status" value="1"/>
</dbReference>
<dbReference type="EC" id="3.5.1.2" evidence="3 7"/>
<feature type="binding site" evidence="7">
    <location>
        <position position="166"/>
    </location>
    <ligand>
        <name>substrate</name>
    </ligand>
</feature>
<evidence type="ECO:0000259" key="8">
    <source>
        <dbReference type="PROSITE" id="PS50801"/>
    </source>
</evidence>
<dbReference type="SUPFAM" id="SSF56601">
    <property type="entry name" value="beta-lactamase/transpeptidase-like"/>
    <property type="match status" value="1"/>
</dbReference>
<sequence>MDSPIPDYLHEVLSACGADTSGAVADYIPELAQVDPDRLGVALTTVDGAVYEAGDCESRFTIQSISKPFVYALALQQRGLEAVLDQVDVEPSGEAFNELSLEKGSGRPLNPMINAGAIVVHTMLGDPGDPQGRCDQVLAGLSAFAGRPLDVDEAAYGSETATAFRNYAIANMLRSRDSITEDPEDVVAAYTRQCSVRVSTRDLALMAATLANGGVHPVSEEQVVEEWVARQVMSVMATCGMYDSAGDWISTVGFPAKSGVSGGIIGALPGQLGIAAFSPRLDPHGSSVRGVEVCRHLSADMGLHMMDAPQPVRATIRRMHTVQQVDGSAAKVFSLHGSLQFAGTERLVRDLAEADAAGQLSDAVVLDLTRVHSINAVARRMLLETVRRLSVEGCSVTVVDPESTLPDPDCGDGLRPTVVGTVAEAAALGGG</sequence>
<feature type="binding site" evidence="7">
    <location>
        <position position="190"/>
    </location>
    <ligand>
        <name>substrate</name>
    </ligand>
</feature>
<dbReference type="EMBL" id="CP015079">
    <property type="protein sequence ID" value="ANH37671.1"/>
    <property type="molecule type" value="Genomic_DNA"/>
</dbReference>
<dbReference type="NCBIfam" id="NF002134">
    <property type="entry name" value="PRK00971.1-4"/>
    <property type="match status" value="1"/>
</dbReference>
<dbReference type="InterPro" id="IPR015868">
    <property type="entry name" value="Glutaminase"/>
</dbReference>
<dbReference type="KEGG" id="ndk:I601_1229"/>
<keyword evidence="7" id="KW-0007">Acetylation</keyword>
<dbReference type="Pfam" id="PF01740">
    <property type="entry name" value="STAS"/>
    <property type="match status" value="1"/>
</dbReference>
<feature type="binding site" evidence="7">
    <location>
        <position position="64"/>
    </location>
    <ligand>
        <name>substrate</name>
    </ligand>
</feature>
<reference evidence="9 10" key="1">
    <citation type="submission" date="2016-03" db="EMBL/GenBank/DDBJ databases">
        <title>Complete genome sequence of a soil Actinobacterium, Nocardioides dokdonensis FR1436.</title>
        <authorList>
            <person name="Kwon S.-K."/>
            <person name="Kim K."/>
            <person name="Kim J.F."/>
        </authorList>
    </citation>
    <scope>NUCLEOTIDE SEQUENCE [LARGE SCALE GENOMIC DNA]</scope>
    <source>
        <strain evidence="9 10">FR1436</strain>
    </source>
</reference>
<dbReference type="GO" id="GO:0004359">
    <property type="term" value="F:glutaminase activity"/>
    <property type="evidence" value="ECO:0007669"/>
    <property type="project" value="UniProtKB-UniRule"/>
</dbReference>
<dbReference type="Gene3D" id="3.40.710.10">
    <property type="entry name" value="DD-peptidase/beta-lactamase superfamily"/>
    <property type="match status" value="1"/>
</dbReference>
<evidence type="ECO:0000256" key="1">
    <source>
        <dbReference type="ARBA" id="ARBA00011076"/>
    </source>
</evidence>
<protein>
    <recommendedName>
        <fullName evidence="6 7">Glutaminase</fullName>
        <ecNumber evidence="3 7">3.5.1.2</ecNumber>
    </recommendedName>
</protein>
<keyword evidence="10" id="KW-1185">Reference proteome</keyword>
<dbReference type="InterPro" id="IPR002645">
    <property type="entry name" value="STAS_dom"/>
</dbReference>
<dbReference type="OrthoDB" id="9788822at2"/>
<dbReference type="GO" id="GO:0006543">
    <property type="term" value="P:L-glutamine catabolic process"/>
    <property type="evidence" value="ECO:0007669"/>
    <property type="project" value="TreeGrafter"/>
</dbReference>
<dbReference type="NCBIfam" id="TIGR03814">
    <property type="entry name" value="Gln_ase"/>
    <property type="match status" value="1"/>
</dbReference>
<evidence type="ECO:0000256" key="5">
    <source>
        <dbReference type="ARBA" id="ARBA00049534"/>
    </source>
</evidence>
<keyword evidence="4 7" id="KW-0378">Hydrolase</keyword>
<comment type="catalytic activity">
    <reaction evidence="5 7">
        <text>L-glutamine + H2O = L-glutamate + NH4(+)</text>
        <dbReference type="Rhea" id="RHEA:15889"/>
        <dbReference type="ChEBI" id="CHEBI:15377"/>
        <dbReference type="ChEBI" id="CHEBI:28938"/>
        <dbReference type="ChEBI" id="CHEBI:29985"/>
        <dbReference type="ChEBI" id="CHEBI:58359"/>
        <dbReference type="EC" id="3.5.1.2"/>
    </reaction>
</comment>
<evidence type="ECO:0000313" key="10">
    <source>
        <dbReference type="Proteomes" id="UP000077868"/>
    </source>
</evidence>
<dbReference type="SUPFAM" id="SSF52091">
    <property type="entry name" value="SpoIIaa-like"/>
    <property type="match status" value="1"/>
</dbReference>
<feature type="domain" description="STAS" evidence="8">
    <location>
        <begin position="332"/>
        <end position="405"/>
    </location>
</feature>
<dbReference type="RefSeq" id="WP_068107419.1">
    <property type="nucleotide sequence ID" value="NZ_CP015079.1"/>
</dbReference>
<evidence type="ECO:0000256" key="4">
    <source>
        <dbReference type="ARBA" id="ARBA00022801"/>
    </source>
</evidence>
<dbReference type="Proteomes" id="UP000077868">
    <property type="component" value="Chromosome"/>
</dbReference>
<accession>A0A1A9GJJ4</accession>
<evidence type="ECO:0000256" key="3">
    <source>
        <dbReference type="ARBA" id="ARBA00012918"/>
    </source>
</evidence>
<feature type="binding site" evidence="7">
    <location>
        <position position="114"/>
    </location>
    <ligand>
        <name>substrate</name>
    </ligand>
</feature>
<dbReference type="InterPro" id="IPR036513">
    <property type="entry name" value="STAS_dom_sf"/>
</dbReference>
<comment type="subunit">
    <text evidence="2 7">Homotetramer.</text>
</comment>
<dbReference type="Pfam" id="PF04960">
    <property type="entry name" value="Glutaminase"/>
    <property type="match status" value="1"/>
</dbReference>
<dbReference type="STRING" id="1300347.I601_1229"/>
<evidence type="ECO:0000256" key="6">
    <source>
        <dbReference type="ARBA" id="ARBA00070405"/>
    </source>
</evidence>
<evidence type="ECO:0000313" key="9">
    <source>
        <dbReference type="EMBL" id="ANH37671.1"/>
    </source>
</evidence>
<feature type="binding site" evidence="7">
    <location>
        <position position="260"/>
    </location>
    <ligand>
        <name>substrate</name>
    </ligand>
</feature>
<comment type="similarity">
    <text evidence="1 7">Belongs to the glutaminase family.</text>
</comment>
<dbReference type="PANTHER" id="PTHR12544:SF29">
    <property type="entry name" value="GLUTAMINASE"/>
    <property type="match status" value="1"/>
</dbReference>
<dbReference type="PATRIC" id="fig|1300347.3.peg.1231"/>
<dbReference type="GO" id="GO:0006537">
    <property type="term" value="P:glutamate biosynthetic process"/>
    <property type="evidence" value="ECO:0007669"/>
    <property type="project" value="TreeGrafter"/>
</dbReference>
<dbReference type="PROSITE" id="PS50801">
    <property type="entry name" value="STAS"/>
    <property type="match status" value="1"/>
</dbReference>
<feature type="binding site" evidence="7">
    <location>
        <position position="159"/>
    </location>
    <ligand>
        <name>substrate</name>
    </ligand>
</feature>
<dbReference type="FunFam" id="3.40.710.10:FF:000005">
    <property type="entry name" value="Glutaminase"/>
    <property type="match status" value="1"/>
</dbReference>
<dbReference type="InterPro" id="IPR012338">
    <property type="entry name" value="Beta-lactam/transpept-like"/>
</dbReference>
<gene>
    <name evidence="7 9" type="primary">glsA</name>
    <name evidence="9" type="ORF">I601_1229</name>
</gene>
<proteinExistence type="inferred from homology"/>
<dbReference type="AlphaFoldDB" id="A0A1A9GJJ4"/>
<organism evidence="9 10">
    <name type="scientific">Nocardioides dokdonensis FR1436</name>
    <dbReference type="NCBI Taxonomy" id="1300347"/>
    <lineage>
        <taxon>Bacteria</taxon>
        <taxon>Bacillati</taxon>
        <taxon>Actinomycetota</taxon>
        <taxon>Actinomycetes</taxon>
        <taxon>Propionibacteriales</taxon>
        <taxon>Nocardioidaceae</taxon>
        <taxon>Nocardioides</taxon>
    </lineage>
</organism>